<proteinExistence type="predicted"/>
<name>A0ACB9PCH1_BAUVA</name>
<gene>
    <name evidence="1" type="ORF">L6164_012726</name>
</gene>
<dbReference type="Proteomes" id="UP000828941">
    <property type="component" value="Chromosome 5"/>
</dbReference>
<sequence>MLVMEHITTVDAVKFIESCKEGYVRATVTPQRLLLNRNSLFQGGLQLSSLKFKESVLSSREKSRKKFLNH</sequence>
<keyword evidence="2" id="KW-1185">Reference proteome</keyword>
<evidence type="ECO:0000313" key="1">
    <source>
        <dbReference type="EMBL" id="KAI4345624.1"/>
    </source>
</evidence>
<comment type="caution">
    <text evidence="1">The sequence shown here is derived from an EMBL/GenBank/DDBJ whole genome shotgun (WGS) entry which is preliminary data.</text>
</comment>
<organism evidence="1 2">
    <name type="scientific">Bauhinia variegata</name>
    <name type="common">Purple orchid tree</name>
    <name type="synonym">Phanera variegata</name>
    <dbReference type="NCBI Taxonomy" id="167791"/>
    <lineage>
        <taxon>Eukaryota</taxon>
        <taxon>Viridiplantae</taxon>
        <taxon>Streptophyta</taxon>
        <taxon>Embryophyta</taxon>
        <taxon>Tracheophyta</taxon>
        <taxon>Spermatophyta</taxon>
        <taxon>Magnoliopsida</taxon>
        <taxon>eudicotyledons</taxon>
        <taxon>Gunneridae</taxon>
        <taxon>Pentapetalae</taxon>
        <taxon>rosids</taxon>
        <taxon>fabids</taxon>
        <taxon>Fabales</taxon>
        <taxon>Fabaceae</taxon>
        <taxon>Cercidoideae</taxon>
        <taxon>Cercideae</taxon>
        <taxon>Bauhiniinae</taxon>
        <taxon>Bauhinia</taxon>
    </lineage>
</organism>
<reference evidence="1 2" key="1">
    <citation type="journal article" date="2022" name="DNA Res.">
        <title>Chromosomal-level genome assembly of the orchid tree Bauhinia variegata (Leguminosae; Cercidoideae) supports the allotetraploid origin hypothesis of Bauhinia.</title>
        <authorList>
            <person name="Zhong Y."/>
            <person name="Chen Y."/>
            <person name="Zheng D."/>
            <person name="Pang J."/>
            <person name="Liu Y."/>
            <person name="Luo S."/>
            <person name="Meng S."/>
            <person name="Qian L."/>
            <person name="Wei D."/>
            <person name="Dai S."/>
            <person name="Zhou R."/>
        </authorList>
    </citation>
    <scope>NUCLEOTIDE SEQUENCE [LARGE SCALE GENOMIC DNA]</scope>
    <source>
        <strain evidence="1">BV-YZ2020</strain>
    </source>
</reference>
<protein>
    <submittedName>
        <fullName evidence="1">Uncharacterized protein</fullName>
    </submittedName>
</protein>
<accession>A0ACB9PCH1</accession>
<dbReference type="EMBL" id="CM039430">
    <property type="protein sequence ID" value="KAI4345624.1"/>
    <property type="molecule type" value="Genomic_DNA"/>
</dbReference>
<evidence type="ECO:0000313" key="2">
    <source>
        <dbReference type="Proteomes" id="UP000828941"/>
    </source>
</evidence>